<sequence>MMTRVFIAMFFLLALTEGWPRLTDSDCELGRNMHITCKQLDQCGVIEKKDGQLTCKLRCKCKPGKRCLRKENIDWSDITTRIYHCPWP</sequence>
<reference evidence="2" key="1">
    <citation type="journal article" date="2018" name="Genome Biol. Evol.">
        <title>Conotoxin diversity in Chelyconus ermineus (Born, 1778) and the convergent origin of piscivory in the Atlantic and Indo-Pacific cones.</title>
        <authorList>
            <person name="Abalde S."/>
            <person name="Tenorio M.J."/>
            <person name="Afonso C.M."/>
            <person name="Zardoya R."/>
        </authorList>
    </citation>
    <scope>NUCLEOTIDE SEQUENCE</scope>
    <source>
        <strain evidence="2">Cerm_196</strain>
    </source>
</reference>
<name>A0A346CIY4_CONER</name>
<protein>
    <submittedName>
        <fullName evidence="2">Conotoxin superfamily E</fullName>
    </submittedName>
</protein>
<feature type="chain" id="PRO_5016963777" evidence="1">
    <location>
        <begin position="19"/>
        <end position="88"/>
    </location>
</feature>
<keyword evidence="1" id="KW-0732">Signal</keyword>
<dbReference type="EMBL" id="MH360484">
    <property type="protein sequence ID" value="AXL95533.1"/>
    <property type="molecule type" value="mRNA"/>
</dbReference>
<dbReference type="AlphaFoldDB" id="A0A346CIY4"/>
<accession>A0A346CIY4</accession>
<organism evidence="2">
    <name type="scientific">Conus ermineus</name>
    <name type="common">Agate cone</name>
    <name type="synonym">Chelyconus ermineus</name>
    <dbReference type="NCBI Taxonomy" id="55423"/>
    <lineage>
        <taxon>Eukaryota</taxon>
        <taxon>Metazoa</taxon>
        <taxon>Spiralia</taxon>
        <taxon>Lophotrochozoa</taxon>
        <taxon>Mollusca</taxon>
        <taxon>Gastropoda</taxon>
        <taxon>Caenogastropoda</taxon>
        <taxon>Neogastropoda</taxon>
        <taxon>Conoidea</taxon>
        <taxon>Conidae</taxon>
        <taxon>Conus</taxon>
        <taxon>Chelyconus</taxon>
    </lineage>
</organism>
<feature type="signal peptide" evidence="1">
    <location>
        <begin position="1"/>
        <end position="18"/>
    </location>
</feature>
<proteinExistence type="evidence at transcript level"/>
<evidence type="ECO:0000313" key="2">
    <source>
        <dbReference type="EMBL" id="AXL95533.1"/>
    </source>
</evidence>
<evidence type="ECO:0000256" key="1">
    <source>
        <dbReference type="SAM" id="SignalP"/>
    </source>
</evidence>